<dbReference type="Gene3D" id="3.80.10.10">
    <property type="entry name" value="Ribonuclease Inhibitor"/>
    <property type="match status" value="1"/>
</dbReference>
<proteinExistence type="predicted"/>
<evidence type="ECO:0000256" key="1">
    <source>
        <dbReference type="ARBA" id="ARBA00022614"/>
    </source>
</evidence>
<dbReference type="InterPro" id="IPR001611">
    <property type="entry name" value="Leu-rich_rpt"/>
</dbReference>
<gene>
    <name evidence="3" type="ORF">MNOR_LOCUS38161</name>
</gene>
<dbReference type="EMBL" id="CAXKWB010083776">
    <property type="protein sequence ID" value="CAL4208526.1"/>
    <property type="molecule type" value="Genomic_DNA"/>
</dbReference>
<name>A0AAV2SM63_MEGNR</name>
<evidence type="ECO:0000313" key="4">
    <source>
        <dbReference type="Proteomes" id="UP001497623"/>
    </source>
</evidence>
<reference evidence="3 4" key="1">
    <citation type="submission" date="2024-05" db="EMBL/GenBank/DDBJ databases">
        <authorList>
            <person name="Wallberg A."/>
        </authorList>
    </citation>
    <scope>NUCLEOTIDE SEQUENCE [LARGE SCALE GENOMIC DNA]</scope>
</reference>
<sequence>MSGNSLSIIPADAFNGLTALWHLDLSGNTPNIVGTFQDLPNLRDIDLSDNVLTTIPAHFIETGSSHLSVIGLHYNNIVSVEPGAFDIVYFLEIDMWGNSLSTLEESTWRPYLEAMGRLYAGFNPLICGCDIAWLFREDQLLEQVGVYSTCTDGEYLQDLDPKIFD</sequence>
<keyword evidence="4" id="KW-1185">Reference proteome</keyword>
<organism evidence="3 4">
    <name type="scientific">Meganyctiphanes norvegica</name>
    <name type="common">Northern krill</name>
    <name type="synonym">Thysanopoda norvegica</name>
    <dbReference type="NCBI Taxonomy" id="48144"/>
    <lineage>
        <taxon>Eukaryota</taxon>
        <taxon>Metazoa</taxon>
        <taxon>Ecdysozoa</taxon>
        <taxon>Arthropoda</taxon>
        <taxon>Crustacea</taxon>
        <taxon>Multicrustacea</taxon>
        <taxon>Malacostraca</taxon>
        <taxon>Eumalacostraca</taxon>
        <taxon>Eucarida</taxon>
        <taxon>Euphausiacea</taxon>
        <taxon>Euphausiidae</taxon>
        <taxon>Meganyctiphanes</taxon>
    </lineage>
</organism>
<protein>
    <submittedName>
        <fullName evidence="3">Uncharacterized protein</fullName>
    </submittedName>
</protein>
<dbReference type="InterPro" id="IPR032675">
    <property type="entry name" value="LRR_dom_sf"/>
</dbReference>
<dbReference type="PANTHER" id="PTHR24366">
    <property type="entry name" value="IG(IMMUNOGLOBULIN) AND LRR(LEUCINE RICH REPEAT) DOMAINS"/>
    <property type="match status" value="1"/>
</dbReference>
<dbReference type="Proteomes" id="UP001497623">
    <property type="component" value="Unassembled WGS sequence"/>
</dbReference>
<keyword evidence="1" id="KW-0433">Leucine-rich repeat</keyword>
<evidence type="ECO:0000313" key="3">
    <source>
        <dbReference type="EMBL" id="CAL4208526.1"/>
    </source>
</evidence>
<dbReference type="Pfam" id="PF00560">
    <property type="entry name" value="LRR_1"/>
    <property type="match status" value="1"/>
</dbReference>
<dbReference type="AlphaFoldDB" id="A0AAV2SM63"/>
<accession>A0AAV2SM63</accession>
<keyword evidence="2" id="KW-0677">Repeat</keyword>
<dbReference type="SUPFAM" id="SSF52058">
    <property type="entry name" value="L domain-like"/>
    <property type="match status" value="1"/>
</dbReference>
<comment type="caution">
    <text evidence="3">The sequence shown here is derived from an EMBL/GenBank/DDBJ whole genome shotgun (WGS) entry which is preliminary data.</text>
</comment>
<evidence type="ECO:0000256" key="2">
    <source>
        <dbReference type="ARBA" id="ARBA00022737"/>
    </source>
</evidence>
<feature type="non-terminal residue" evidence="3">
    <location>
        <position position="165"/>
    </location>
</feature>
<dbReference type="PANTHER" id="PTHR24366:SF96">
    <property type="entry name" value="LEUCINE RICH REPEAT CONTAINING 53"/>
    <property type="match status" value="1"/>
</dbReference>